<protein>
    <submittedName>
        <fullName evidence="1">Uncharacterized protein</fullName>
    </submittedName>
</protein>
<dbReference type="RefSeq" id="WP_147892376.1">
    <property type="nucleotide sequence ID" value="NZ_VRTS01000009.1"/>
</dbReference>
<keyword evidence="2" id="KW-1185">Reference proteome</keyword>
<dbReference type="AlphaFoldDB" id="A0A5C8KMX6"/>
<comment type="caution">
    <text evidence="1">The sequence shown here is derived from an EMBL/GenBank/DDBJ whole genome shotgun (WGS) entry which is preliminary data.</text>
</comment>
<organism evidence="1 2">
    <name type="scientific">Alkalisalibacterium limincola</name>
    <dbReference type="NCBI Taxonomy" id="2699169"/>
    <lineage>
        <taxon>Bacteria</taxon>
        <taxon>Pseudomonadati</taxon>
        <taxon>Pseudomonadota</taxon>
        <taxon>Gammaproteobacteria</taxon>
        <taxon>Lysobacterales</taxon>
        <taxon>Lysobacteraceae</taxon>
        <taxon>Alkalisalibacterium</taxon>
    </lineage>
</organism>
<dbReference type="Proteomes" id="UP000321248">
    <property type="component" value="Unassembled WGS sequence"/>
</dbReference>
<evidence type="ECO:0000313" key="1">
    <source>
        <dbReference type="EMBL" id="TXK60585.1"/>
    </source>
</evidence>
<accession>A0A5C8KMX6</accession>
<reference evidence="1 2" key="1">
    <citation type="submission" date="2019-08" db="EMBL/GenBank/DDBJ databases">
        <authorList>
            <person name="Karlyshev A.V."/>
        </authorList>
    </citation>
    <scope>NUCLEOTIDE SEQUENCE [LARGE SCALE GENOMIC DNA]</scope>
    <source>
        <strain evidence="1 2">Alg18-2.2</strain>
    </source>
</reference>
<name>A0A5C8KMX6_9GAMM</name>
<proteinExistence type="predicted"/>
<gene>
    <name evidence="1" type="ORF">FU658_12505</name>
</gene>
<dbReference type="OrthoDB" id="9793421at2"/>
<evidence type="ECO:0000313" key="2">
    <source>
        <dbReference type="Proteomes" id="UP000321248"/>
    </source>
</evidence>
<sequence>MSETNPKVALLGRPGPAREHLRNALASLGGQITIEGEPGELAPAQVAATGPSVVVVSLDAAMEDQLDEWDELFDTEGLNVIYDEAATTSQLDGWDLARWARHLAAKILGHDRTLPPAPEGAEAVHGAVDWIPSPGGPISPAVQMDAERSRTTPSRRSTMPAACRWPMTRVPVPTMRRASFPGRTT</sequence>
<dbReference type="EMBL" id="VRTS01000009">
    <property type="protein sequence ID" value="TXK60585.1"/>
    <property type="molecule type" value="Genomic_DNA"/>
</dbReference>